<name>A0A1R3GW02_COCAP</name>
<evidence type="ECO:0000313" key="2">
    <source>
        <dbReference type="EMBL" id="OMO62180.1"/>
    </source>
</evidence>
<dbReference type="AlphaFoldDB" id="A0A1R3GW02"/>
<evidence type="ECO:0000256" key="1">
    <source>
        <dbReference type="SAM" id="MobiDB-lite"/>
    </source>
</evidence>
<proteinExistence type="predicted"/>
<dbReference type="EMBL" id="AWWV01013308">
    <property type="protein sequence ID" value="OMO62180.1"/>
    <property type="molecule type" value="Genomic_DNA"/>
</dbReference>
<protein>
    <submittedName>
        <fullName evidence="2">Uncharacterized protein</fullName>
    </submittedName>
</protein>
<gene>
    <name evidence="2" type="ORF">CCACVL1_22979</name>
</gene>
<comment type="caution">
    <text evidence="2">The sequence shown here is derived from an EMBL/GenBank/DDBJ whole genome shotgun (WGS) entry which is preliminary data.</text>
</comment>
<accession>A0A1R3GW02</accession>
<dbReference type="Proteomes" id="UP000188268">
    <property type="component" value="Unassembled WGS sequence"/>
</dbReference>
<keyword evidence="3" id="KW-1185">Reference proteome</keyword>
<sequence>MDDEYVKKSVLSILQKLSRNQHYKLHKHFKKFSSAEVARQKKPADGNLTQENWDSLCDLFSDPEYQRKEEQEPDRIEVFKATHYSEAKGWFQISNLQRRPCPFLSKASPPPVIATVSPTLAAVNAFHRNPRCRYPKQVNLQASFLLCGQFLLLIDLCRWQCIMLRDDTVVVSSHNPLPVLFPYINLTSYSPAYPHGAYADDVVLYGVVTYGVLYGAIVPYGVVPHGAVGGVAPDPTLTHGSSIASSSMVSPNKNNLLATGGHPFTFYKAAISALLKGNLVSNRGRNNSQGKLQDVKTVLVFRSSTTVVPNGAAFPIKFFWVSYKWRTPNQFVERGMSSGDRSCRPPYEGNAFKGESPTSSV</sequence>
<dbReference type="Gramene" id="OMO62180">
    <property type="protein sequence ID" value="OMO62180"/>
    <property type="gene ID" value="CCACVL1_22979"/>
</dbReference>
<dbReference type="OrthoDB" id="1706770at2759"/>
<organism evidence="2 3">
    <name type="scientific">Corchorus capsularis</name>
    <name type="common">Jute</name>
    <dbReference type="NCBI Taxonomy" id="210143"/>
    <lineage>
        <taxon>Eukaryota</taxon>
        <taxon>Viridiplantae</taxon>
        <taxon>Streptophyta</taxon>
        <taxon>Embryophyta</taxon>
        <taxon>Tracheophyta</taxon>
        <taxon>Spermatophyta</taxon>
        <taxon>Magnoliopsida</taxon>
        <taxon>eudicotyledons</taxon>
        <taxon>Gunneridae</taxon>
        <taxon>Pentapetalae</taxon>
        <taxon>rosids</taxon>
        <taxon>malvids</taxon>
        <taxon>Malvales</taxon>
        <taxon>Malvaceae</taxon>
        <taxon>Grewioideae</taxon>
        <taxon>Apeibeae</taxon>
        <taxon>Corchorus</taxon>
    </lineage>
</organism>
<evidence type="ECO:0000313" key="3">
    <source>
        <dbReference type="Proteomes" id="UP000188268"/>
    </source>
</evidence>
<feature type="region of interest" description="Disordered" evidence="1">
    <location>
        <begin position="334"/>
        <end position="361"/>
    </location>
</feature>
<reference evidence="2 3" key="1">
    <citation type="submission" date="2013-09" db="EMBL/GenBank/DDBJ databases">
        <title>Corchorus capsularis genome sequencing.</title>
        <authorList>
            <person name="Alam M."/>
            <person name="Haque M.S."/>
            <person name="Islam M.S."/>
            <person name="Emdad E.M."/>
            <person name="Islam M.M."/>
            <person name="Ahmed B."/>
            <person name="Halim A."/>
            <person name="Hossen Q.M.M."/>
            <person name="Hossain M.Z."/>
            <person name="Ahmed R."/>
            <person name="Khan M.M."/>
            <person name="Islam R."/>
            <person name="Rashid M.M."/>
            <person name="Khan S.A."/>
            <person name="Rahman M.S."/>
            <person name="Alam M."/>
        </authorList>
    </citation>
    <scope>NUCLEOTIDE SEQUENCE [LARGE SCALE GENOMIC DNA]</scope>
    <source>
        <strain evidence="3">cv. CVL-1</strain>
        <tissue evidence="2">Whole seedling</tissue>
    </source>
</reference>